<keyword evidence="3" id="KW-1185">Reference proteome</keyword>
<dbReference type="EMBL" id="FOFP01000015">
    <property type="protein sequence ID" value="SER11723.1"/>
    <property type="molecule type" value="Genomic_DNA"/>
</dbReference>
<keyword evidence="1" id="KW-0732">Signal</keyword>
<comment type="caution">
    <text evidence="2">The sequence shown here is derived from an EMBL/GenBank/DDBJ whole genome shotgun (WGS) entry which is preliminary data.</text>
</comment>
<evidence type="ECO:0000256" key="1">
    <source>
        <dbReference type="SAM" id="SignalP"/>
    </source>
</evidence>
<evidence type="ECO:0000313" key="2">
    <source>
        <dbReference type="EMBL" id="SER11723.1"/>
    </source>
</evidence>
<reference evidence="2 3" key="1">
    <citation type="submission" date="2016-10" db="EMBL/GenBank/DDBJ databases">
        <authorList>
            <person name="Varghese N."/>
            <person name="Submissions S."/>
        </authorList>
    </citation>
    <scope>NUCLEOTIDE SEQUENCE [LARGE SCALE GENOMIC DNA]</scope>
    <source>
        <strain evidence="2 3">CIP 109853</strain>
    </source>
</reference>
<feature type="signal peptide" evidence="1">
    <location>
        <begin position="1"/>
        <end position="20"/>
    </location>
</feature>
<evidence type="ECO:0000313" key="3">
    <source>
        <dbReference type="Proteomes" id="UP000198512"/>
    </source>
</evidence>
<sequence>MKRALALSLILSLLAPYALAMPSRQPQPLLGEVIDSQAASVALPSAQ</sequence>
<organism evidence="2 3">
    <name type="scientific">Pseudomonas cuatrocienegasensis</name>
    <dbReference type="NCBI Taxonomy" id="543360"/>
    <lineage>
        <taxon>Bacteria</taxon>
        <taxon>Pseudomonadati</taxon>
        <taxon>Pseudomonadota</taxon>
        <taxon>Gammaproteobacteria</taxon>
        <taxon>Pseudomonadales</taxon>
        <taxon>Pseudomonadaceae</taxon>
        <taxon>Pseudomonas</taxon>
    </lineage>
</organism>
<protein>
    <submittedName>
        <fullName evidence="2">Uncharacterized protein</fullName>
    </submittedName>
</protein>
<dbReference type="RefSeq" id="WP_167362820.1">
    <property type="nucleotide sequence ID" value="NZ_FOFP01000015.1"/>
</dbReference>
<dbReference type="Proteomes" id="UP000198512">
    <property type="component" value="Unassembled WGS sequence"/>
</dbReference>
<proteinExistence type="predicted"/>
<accession>A0ABY1BLK7</accession>
<feature type="chain" id="PRO_5046052847" evidence="1">
    <location>
        <begin position="21"/>
        <end position="47"/>
    </location>
</feature>
<gene>
    <name evidence="2" type="ORF">SAMN05216600_11593</name>
</gene>
<name>A0ABY1BLK7_9PSED</name>